<protein>
    <submittedName>
        <fullName evidence="1">Uncharacterized protein</fullName>
    </submittedName>
</protein>
<dbReference type="EMBL" id="JALNTZ010000003">
    <property type="protein sequence ID" value="KAJ3658412.1"/>
    <property type="molecule type" value="Genomic_DNA"/>
</dbReference>
<comment type="caution">
    <text evidence="1">The sequence shown here is derived from an EMBL/GenBank/DDBJ whole genome shotgun (WGS) entry which is preliminary data.</text>
</comment>
<proteinExistence type="predicted"/>
<dbReference type="AlphaFoldDB" id="A0AA38IJX1"/>
<gene>
    <name evidence="1" type="ORF">Zmor_010150</name>
</gene>
<name>A0AA38IJX1_9CUCU</name>
<evidence type="ECO:0000313" key="1">
    <source>
        <dbReference type="EMBL" id="KAJ3658412.1"/>
    </source>
</evidence>
<reference evidence="1" key="1">
    <citation type="journal article" date="2023" name="G3 (Bethesda)">
        <title>Whole genome assemblies of Zophobas morio and Tenebrio molitor.</title>
        <authorList>
            <person name="Kaur S."/>
            <person name="Stinson S.A."/>
            <person name="diCenzo G.C."/>
        </authorList>
    </citation>
    <scope>NUCLEOTIDE SEQUENCE</scope>
    <source>
        <strain evidence="1">QUZm001</strain>
    </source>
</reference>
<accession>A0AA38IJX1</accession>
<keyword evidence="2" id="KW-1185">Reference proteome</keyword>
<evidence type="ECO:0000313" key="2">
    <source>
        <dbReference type="Proteomes" id="UP001168821"/>
    </source>
</evidence>
<organism evidence="1 2">
    <name type="scientific">Zophobas morio</name>
    <dbReference type="NCBI Taxonomy" id="2755281"/>
    <lineage>
        <taxon>Eukaryota</taxon>
        <taxon>Metazoa</taxon>
        <taxon>Ecdysozoa</taxon>
        <taxon>Arthropoda</taxon>
        <taxon>Hexapoda</taxon>
        <taxon>Insecta</taxon>
        <taxon>Pterygota</taxon>
        <taxon>Neoptera</taxon>
        <taxon>Endopterygota</taxon>
        <taxon>Coleoptera</taxon>
        <taxon>Polyphaga</taxon>
        <taxon>Cucujiformia</taxon>
        <taxon>Tenebrionidae</taxon>
        <taxon>Zophobas</taxon>
    </lineage>
</organism>
<sequence length="97" mass="11033">MPPQSQVRSVKSPALLKIFKLVFQEAAICIVPLAAAIPQNFAPEIFFSWWQDYKSRSGKRALNPGISLNNALVAKRRIENLSEVNFHDIKLEIRLRS</sequence>
<dbReference type="Proteomes" id="UP001168821">
    <property type="component" value="Unassembled WGS sequence"/>
</dbReference>